<sequence>MVYQITENIFAIGKTIIKPDKQFSFMAYLIKGRVNVLIDTLPLRSAELLCQEVKKLLKNEKLDFLILNHSEEDHSGALLTMKREYPEMVIYCTNECQERISEQLTEMECHIVTSGERAVLGEHVFRFIKTPGLHWNDNMVTYFEKEEILFSNDLFGQLLASEPPLDSGCTEDVFIRALDAYYTRVFSEATSEQKENAICLLNYSIRMIAPGHGVLIEKMLQPTLNFYQKVLIV</sequence>
<evidence type="ECO:0000313" key="3">
    <source>
        <dbReference type="Proteomes" id="UP000191154"/>
    </source>
</evidence>
<keyword evidence="2" id="KW-0560">Oxidoreductase</keyword>
<dbReference type="InterPro" id="IPR036866">
    <property type="entry name" value="RibonucZ/Hydroxyglut_hydro"/>
</dbReference>
<proteinExistence type="predicted"/>
<name>A0A1S8NCE3_CLOSA</name>
<organism evidence="2 3">
    <name type="scientific">Clostridium saccharobutylicum</name>
    <dbReference type="NCBI Taxonomy" id="169679"/>
    <lineage>
        <taxon>Bacteria</taxon>
        <taxon>Bacillati</taxon>
        <taxon>Bacillota</taxon>
        <taxon>Clostridia</taxon>
        <taxon>Eubacteriales</taxon>
        <taxon>Clostridiaceae</taxon>
        <taxon>Clostridium</taxon>
    </lineage>
</organism>
<evidence type="ECO:0000313" key="2">
    <source>
        <dbReference type="EMBL" id="OOM13941.1"/>
    </source>
</evidence>
<evidence type="ECO:0000259" key="1">
    <source>
        <dbReference type="SMART" id="SM00849"/>
    </source>
</evidence>
<dbReference type="RefSeq" id="WP_077865304.1">
    <property type="nucleotide sequence ID" value="NZ_LZYZ01000003.1"/>
</dbReference>
<dbReference type="Gene3D" id="3.60.15.10">
    <property type="entry name" value="Ribonuclease Z/Hydroxyacylglutathione hydrolase-like"/>
    <property type="match status" value="1"/>
</dbReference>
<accession>A0A1S8NCE3</accession>
<dbReference type="AlphaFoldDB" id="A0A1S8NCE3"/>
<dbReference type="CDD" id="cd07709">
    <property type="entry name" value="flavodiiron_proteins_MBL-fold"/>
    <property type="match status" value="1"/>
</dbReference>
<dbReference type="SMART" id="SM00849">
    <property type="entry name" value="Lactamase_B"/>
    <property type="match status" value="1"/>
</dbReference>
<dbReference type="InterPro" id="IPR001279">
    <property type="entry name" value="Metallo-B-lactamas"/>
</dbReference>
<dbReference type="Pfam" id="PF19583">
    <property type="entry name" value="ODP"/>
    <property type="match status" value="1"/>
</dbReference>
<protein>
    <submittedName>
        <fullName evidence="2">Nitric oxide reductase</fullName>
        <ecNumber evidence="2">1.-.-.-</ecNumber>
    </submittedName>
</protein>
<dbReference type="Proteomes" id="UP000191154">
    <property type="component" value="Unassembled WGS sequence"/>
</dbReference>
<dbReference type="STRING" id="169679.CSACC_16440"/>
<reference evidence="2 3" key="1">
    <citation type="submission" date="2016-05" db="EMBL/GenBank/DDBJ databases">
        <title>Microbial solvent formation.</title>
        <authorList>
            <person name="Poehlein A."/>
            <person name="Montoya Solano J.D."/>
            <person name="Flitsch S."/>
            <person name="Krabben P."/>
            <person name="Duerre P."/>
            <person name="Daniel R."/>
        </authorList>
    </citation>
    <scope>NUCLEOTIDE SEQUENCE [LARGE SCALE GENOMIC DNA]</scope>
    <source>
        <strain evidence="2 3">L1-8</strain>
    </source>
</reference>
<dbReference type="PANTHER" id="PTHR43717">
    <property type="entry name" value="ANAEROBIC NITRIC OXIDE REDUCTASE FLAVORUBREDOXIN"/>
    <property type="match status" value="1"/>
</dbReference>
<dbReference type="PANTHER" id="PTHR43717:SF1">
    <property type="entry name" value="ANAEROBIC NITRIC OXIDE REDUCTASE FLAVORUBREDOXIN"/>
    <property type="match status" value="1"/>
</dbReference>
<dbReference type="EC" id="1.-.-.-" evidence="2"/>
<comment type="caution">
    <text evidence="2">The sequence shown here is derived from an EMBL/GenBank/DDBJ whole genome shotgun (WGS) entry which is preliminary data.</text>
</comment>
<gene>
    <name evidence="2" type="primary">fprA_2</name>
    <name evidence="2" type="ORF">CLOSAC_20270</name>
</gene>
<dbReference type="EMBL" id="LZYZ01000003">
    <property type="protein sequence ID" value="OOM13941.1"/>
    <property type="molecule type" value="Genomic_DNA"/>
</dbReference>
<feature type="domain" description="Metallo-beta-lactamase" evidence="1">
    <location>
        <begin position="23"/>
        <end position="212"/>
    </location>
</feature>
<dbReference type="InterPro" id="IPR045761">
    <property type="entry name" value="ODP_dom"/>
</dbReference>
<dbReference type="GO" id="GO:0016491">
    <property type="term" value="F:oxidoreductase activity"/>
    <property type="evidence" value="ECO:0007669"/>
    <property type="project" value="UniProtKB-KW"/>
</dbReference>
<dbReference type="SUPFAM" id="SSF56281">
    <property type="entry name" value="Metallo-hydrolase/oxidoreductase"/>
    <property type="match status" value="1"/>
</dbReference>